<feature type="domain" description="Potassium channel" evidence="9">
    <location>
        <begin position="21"/>
        <end position="91"/>
    </location>
</feature>
<dbReference type="InterPro" id="IPR003280">
    <property type="entry name" value="2pore_dom_K_chnl"/>
</dbReference>
<evidence type="ECO:0000256" key="3">
    <source>
        <dbReference type="ARBA" id="ARBA00022692"/>
    </source>
</evidence>
<evidence type="ECO:0000313" key="10">
    <source>
        <dbReference type="EMBL" id="KAB2816657.1"/>
    </source>
</evidence>
<comment type="caution">
    <text evidence="10">The sequence shown here is derived from an EMBL/GenBank/DDBJ whole genome shotgun (WGS) entry which is preliminary data.</text>
</comment>
<dbReference type="OrthoDB" id="9799090at2"/>
<keyword evidence="4 8" id="KW-1133">Transmembrane helix</keyword>
<evidence type="ECO:0000313" key="11">
    <source>
        <dbReference type="Proteomes" id="UP000484164"/>
    </source>
</evidence>
<dbReference type="SUPFAM" id="SSF81324">
    <property type="entry name" value="Voltage-gated potassium channels"/>
    <property type="match status" value="1"/>
</dbReference>
<keyword evidence="6 8" id="KW-0472">Membrane</keyword>
<keyword evidence="2" id="KW-0813">Transport</keyword>
<name>A0A6L3ZGV6_9FLAO</name>
<evidence type="ECO:0000256" key="2">
    <source>
        <dbReference type="ARBA" id="ARBA00022448"/>
    </source>
</evidence>
<dbReference type="GO" id="GO:0022841">
    <property type="term" value="F:potassium ion leak channel activity"/>
    <property type="evidence" value="ECO:0007669"/>
    <property type="project" value="TreeGrafter"/>
</dbReference>
<dbReference type="GO" id="GO:0030322">
    <property type="term" value="P:stabilization of membrane potential"/>
    <property type="evidence" value="ECO:0007669"/>
    <property type="project" value="TreeGrafter"/>
</dbReference>
<evidence type="ECO:0000259" key="9">
    <source>
        <dbReference type="Pfam" id="PF07885"/>
    </source>
</evidence>
<keyword evidence="11" id="KW-1185">Reference proteome</keyword>
<protein>
    <submittedName>
        <fullName evidence="10">Two pore domain potassium channel family protein</fullName>
    </submittedName>
</protein>
<dbReference type="Pfam" id="PF07885">
    <property type="entry name" value="Ion_trans_2"/>
    <property type="match status" value="1"/>
</dbReference>
<dbReference type="EMBL" id="WBVQ01000002">
    <property type="protein sequence ID" value="KAB2816657.1"/>
    <property type="molecule type" value="Genomic_DNA"/>
</dbReference>
<dbReference type="GO" id="GO:0005886">
    <property type="term" value="C:plasma membrane"/>
    <property type="evidence" value="ECO:0007669"/>
    <property type="project" value="TreeGrafter"/>
</dbReference>
<evidence type="ECO:0000256" key="7">
    <source>
        <dbReference type="ARBA" id="ARBA00023303"/>
    </source>
</evidence>
<keyword evidence="3 8" id="KW-0812">Transmembrane</keyword>
<evidence type="ECO:0000256" key="6">
    <source>
        <dbReference type="ARBA" id="ARBA00023136"/>
    </source>
</evidence>
<organism evidence="10 11">
    <name type="scientific">Phaeocystidibacter marisrubri</name>
    <dbReference type="NCBI Taxonomy" id="1577780"/>
    <lineage>
        <taxon>Bacteria</taxon>
        <taxon>Pseudomonadati</taxon>
        <taxon>Bacteroidota</taxon>
        <taxon>Flavobacteriia</taxon>
        <taxon>Flavobacteriales</taxon>
        <taxon>Phaeocystidibacteraceae</taxon>
        <taxon>Phaeocystidibacter</taxon>
    </lineage>
</organism>
<gene>
    <name evidence="10" type="ORF">F8C82_11420</name>
</gene>
<dbReference type="Proteomes" id="UP000484164">
    <property type="component" value="Unassembled WGS sequence"/>
</dbReference>
<feature type="transmembrane region" description="Helical" evidence="8">
    <location>
        <begin position="69"/>
        <end position="90"/>
    </location>
</feature>
<accession>A0A6L3ZGV6</accession>
<dbReference type="PANTHER" id="PTHR11003:SF291">
    <property type="entry name" value="IP11374P"/>
    <property type="match status" value="1"/>
</dbReference>
<dbReference type="Gene3D" id="1.10.287.70">
    <property type="match status" value="1"/>
</dbReference>
<sequence length="107" mass="12338">MFIKTIISFLRDKDYRDLLLTTVFILGIGTVVYHFVEGWRWLDSLYFSVITLTTIGYGDFSPQTDAGKIFTLIYIVVGLGIILAFINTIFKHFDYVRKSEKKKNAKG</sequence>
<reference evidence="10 11" key="1">
    <citation type="submission" date="2019-10" db="EMBL/GenBank/DDBJ databases">
        <title>Genome sequence of Phaeocystidibacter marisrubri JCM30614 (type strain).</title>
        <authorList>
            <person name="Bowman J.P."/>
        </authorList>
    </citation>
    <scope>NUCLEOTIDE SEQUENCE [LARGE SCALE GENOMIC DNA]</scope>
    <source>
        <strain evidence="10 11">JCM 30614</strain>
    </source>
</reference>
<keyword evidence="7 10" id="KW-0407">Ion channel</keyword>
<evidence type="ECO:0000256" key="1">
    <source>
        <dbReference type="ARBA" id="ARBA00004141"/>
    </source>
</evidence>
<dbReference type="AlphaFoldDB" id="A0A6L3ZGV6"/>
<dbReference type="GO" id="GO:0015271">
    <property type="term" value="F:outward rectifier potassium channel activity"/>
    <property type="evidence" value="ECO:0007669"/>
    <property type="project" value="TreeGrafter"/>
</dbReference>
<keyword evidence="5" id="KW-0406">Ion transport</keyword>
<dbReference type="InterPro" id="IPR013099">
    <property type="entry name" value="K_chnl_dom"/>
</dbReference>
<evidence type="ECO:0000256" key="4">
    <source>
        <dbReference type="ARBA" id="ARBA00022989"/>
    </source>
</evidence>
<comment type="subcellular location">
    <subcellularLocation>
        <location evidence="1">Membrane</location>
        <topology evidence="1">Multi-pass membrane protein</topology>
    </subcellularLocation>
</comment>
<dbReference type="PANTHER" id="PTHR11003">
    <property type="entry name" value="POTASSIUM CHANNEL, SUBFAMILY K"/>
    <property type="match status" value="1"/>
</dbReference>
<proteinExistence type="predicted"/>
<evidence type="ECO:0000256" key="5">
    <source>
        <dbReference type="ARBA" id="ARBA00023065"/>
    </source>
</evidence>
<feature type="transmembrane region" description="Helical" evidence="8">
    <location>
        <begin position="18"/>
        <end position="36"/>
    </location>
</feature>
<evidence type="ECO:0000256" key="8">
    <source>
        <dbReference type="SAM" id="Phobius"/>
    </source>
</evidence>